<feature type="compositionally biased region" description="Low complexity" evidence="1">
    <location>
        <begin position="170"/>
        <end position="196"/>
    </location>
</feature>
<feature type="compositionally biased region" description="Basic residues" evidence="1">
    <location>
        <begin position="197"/>
        <end position="207"/>
    </location>
</feature>
<feature type="region of interest" description="Disordered" evidence="1">
    <location>
        <begin position="1"/>
        <end position="23"/>
    </location>
</feature>
<evidence type="ECO:0000259" key="2">
    <source>
        <dbReference type="Pfam" id="PF15377"/>
    </source>
</evidence>
<feature type="region of interest" description="Disordered" evidence="1">
    <location>
        <begin position="39"/>
        <end position="217"/>
    </location>
</feature>
<evidence type="ECO:0000256" key="1">
    <source>
        <dbReference type="SAM" id="MobiDB-lite"/>
    </source>
</evidence>
<reference evidence="3 4" key="1">
    <citation type="journal article" date="2018" name="Front. Microbiol.">
        <title>Prospects for Fungal Bioremediation of Acidic Radioactive Waste Sites: Characterization and Genome Sequence of Rhodotorula taiwanensis MD1149.</title>
        <authorList>
            <person name="Tkavc R."/>
            <person name="Matrosova V.Y."/>
            <person name="Grichenko O.E."/>
            <person name="Gostincar C."/>
            <person name="Volpe R.P."/>
            <person name="Klimenkova P."/>
            <person name="Gaidamakova E.K."/>
            <person name="Zhou C.E."/>
            <person name="Stewart B.J."/>
            <person name="Lyman M.G."/>
            <person name="Malfatti S.A."/>
            <person name="Rubinfeld B."/>
            <person name="Courtot M."/>
            <person name="Singh J."/>
            <person name="Dalgard C.L."/>
            <person name="Hamilton T."/>
            <person name="Frey K.G."/>
            <person name="Gunde-Cimerman N."/>
            <person name="Dugan L."/>
            <person name="Daly M.J."/>
        </authorList>
    </citation>
    <scope>NUCLEOTIDE SEQUENCE [LARGE SCALE GENOMIC DNA]</scope>
    <source>
        <strain evidence="3 4">MD1149</strain>
    </source>
</reference>
<feature type="compositionally biased region" description="Acidic residues" evidence="1">
    <location>
        <begin position="62"/>
        <end position="85"/>
    </location>
</feature>
<dbReference type="AlphaFoldDB" id="A0A2S5B9T7"/>
<feature type="compositionally biased region" description="Basic and acidic residues" evidence="1">
    <location>
        <begin position="1"/>
        <end position="14"/>
    </location>
</feature>
<feature type="compositionally biased region" description="Basic and acidic residues" evidence="1">
    <location>
        <begin position="159"/>
        <end position="168"/>
    </location>
</feature>
<dbReference type="EMBL" id="PJQD01000036">
    <property type="protein sequence ID" value="POY73536.1"/>
    <property type="molecule type" value="Genomic_DNA"/>
</dbReference>
<feature type="compositionally biased region" description="Low complexity" evidence="1">
    <location>
        <begin position="136"/>
        <end position="145"/>
    </location>
</feature>
<dbReference type="OrthoDB" id="2553298at2759"/>
<sequence length="217" mass="22748">MPPKRGRDPLDDPKSGPSKHQLKGLAYVGQQPAFLRNAMSALAGQTASSSGRPAIPTRPEGYADDDDDVESDRDDWDLDRGDDEAPQVVVLKEGKHIDRDEVDRIRADAKANAANDPLHTADSTSAGKAKGSLSFSTGASSKSRAGGAGGTGDWADVVKSSRDGEGVKKSAPPAQSASRSAAASTAPAQDKALVQKQKAKEKKKAKKQIGLLSFDEE</sequence>
<accession>A0A2S5B9T7</accession>
<protein>
    <recommendedName>
        <fullName evidence="2">DUF4604 domain-containing protein</fullName>
    </recommendedName>
</protein>
<dbReference type="Proteomes" id="UP000237144">
    <property type="component" value="Unassembled WGS sequence"/>
</dbReference>
<organism evidence="3 4">
    <name type="scientific">Rhodotorula taiwanensis</name>
    <dbReference type="NCBI Taxonomy" id="741276"/>
    <lineage>
        <taxon>Eukaryota</taxon>
        <taxon>Fungi</taxon>
        <taxon>Dikarya</taxon>
        <taxon>Basidiomycota</taxon>
        <taxon>Pucciniomycotina</taxon>
        <taxon>Microbotryomycetes</taxon>
        <taxon>Sporidiobolales</taxon>
        <taxon>Sporidiobolaceae</taxon>
        <taxon>Rhodotorula</taxon>
    </lineage>
</organism>
<feature type="domain" description="DUF4604" evidence="2">
    <location>
        <begin position="23"/>
        <end position="217"/>
    </location>
</feature>
<proteinExistence type="predicted"/>
<dbReference type="InterPro" id="IPR027911">
    <property type="entry name" value="DUF4604"/>
</dbReference>
<evidence type="ECO:0000313" key="4">
    <source>
        <dbReference type="Proteomes" id="UP000237144"/>
    </source>
</evidence>
<keyword evidence="4" id="KW-1185">Reference proteome</keyword>
<comment type="caution">
    <text evidence="3">The sequence shown here is derived from an EMBL/GenBank/DDBJ whole genome shotgun (WGS) entry which is preliminary data.</text>
</comment>
<gene>
    <name evidence="3" type="ORF">BMF94_3473</name>
</gene>
<feature type="compositionally biased region" description="Basic and acidic residues" evidence="1">
    <location>
        <begin position="92"/>
        <end position="109"/>
    </location>
</feature>
<name>A0A2S5B9T7_9BASI</name>
<dbReference type="Pfam" id="PF15377">
    <property type="entry name" value="DUF4604"/>
    <property type="match status" value="1"/>
</dbReference>
<evidence type="ECO:0000313" key="3">
    <source>
        <dbReference type="EMBL" id="POY73536.1"/>
    </source>
</evidence>